<dbReference type="PROSITE" id="PS51186">
    <property type="entry name" value="GNAT"/>
    <property type="match status" value="3"/>
</dbReference>
<evidence type="ECO:0000259" key="1">
    <source>
        <dbReference type="PROSITE" id="PS51186"/>
    </source>
</evidence>
<dbReference type="Gramene" id="QL06p001948:mrna">
    <property type="protein sequence ID" value="QL06p001948:mrna"/>
    <property type="gene ID" value="QL06p001948"/>
</dbReference>
<accession>A0A7N2LTV9</accession>
<dbReference type="Proteomes" id="UP000594261">
    <property type="component" value="Chromosome 6"/>
</dbReference>
<protein>
    <recommendedName>
        <fullName evidence="1">N-acetyltransferase domain-containing protein</fullName>
    </recommendedName>
</protein>
<dbReference type="Pfam" id="PF13302">
    <property type="entry name" value="Acetyltransf_3"/>
    <property type="match status" value="3"/>
</dbReference>
<dbReference type="EMBL" id="LRBV02000006">
    <property type="status" value="NOT_ANNOTATED_CDS"/>
    <property type="molecule type" value="Genomic_DNA"/>
</dbReference>
<name>A0A7N2LTV9_QUELO</name>
<dbReference type="OMA" id="INDYCIP"/>
<proteinExistence type="predicted"/>
<feature type="domain" description="N-acetyltransferase" evidence="1">
    <location>
        <begin position="312"/>
        <end position="464"/>
    </location>
</feature>
<keyword evidence="3" id="KW-1185">Reference proteome</keyword>
<dbReference type="GO" id="GO:0016747">
    <property type="term" value="F:acyltransferase activity, transferring groups other than amino-acyl groups"/>
    <property type="evidence" value="ECO:0007669"/>
    <property type="project" value="InterPro"/>
</dbReference>
<feature type="domain" description="N-acetyltransferase" evidence="1">
    <location>
        <begin position="12"/>
        <end position="167"/>
    </location>
</feature>
<organism evidence="2 3">
    <name type="scientific">Quercus lobata</name>
    <name type="common">Valley oak</name>
    <dbReference type="NCBI Taxonomy" id="97700"/>
    <lineage>
        <taxon>Eukaryota</taxon>
        <taxon>Viridiplantae</taxon>
        <taxon>Streptophyta</taxon>
        <taxon>Embryophyta</taxon>
        <taxon>Tracheophyta</taxon>
        <taxon>Spermatophyta</taxon>
        <taxon>Magnoliopsida</taxon>
        <taxon>eudicotyledons</taxon>
        <taxon>Gunneridae</taxon>
        <taxon>Pentapetalae</taxon>
        <taxon>rosids</taxon>
        <taxon>fabids</taxon>
        <taxon>Fagales</taxon>
        <taxon>Fagaceae</taxon>
        <taxon>Quercus</taxon>
    </lineage>
</organism>
<reference evidence="2 3" key="1">
    <citation type="journal article" date="2016" name="G3 (Bethesda)">
        <title>First Draft Assembly and Annotation of the Genome of a California Endemic Oak Quercus lobata Nee (Fagaceae).</title>
        <authorList>
            <person name="Sork V.L."/>
            <person name="Fitz-Gibbon S.T."/>
            <person name="Puiu D."/>
            <person name="Crepeau M."/>
            <person name="Gugger P.F."/>
            <person name="Sherman R."/>
            <person name="Stevens K."/>
            <person name="Langley C.H."/>
            <person name="Pellegrini M."/>
            <person name="Salzberg S.L."/>
        </authorList>
    </citation>
    <scope>NUCLEOTIDE SEQUENCE [LARGE SCALE GENOMIC DNA]</scope>
    <source>
        <strain evidence="2 3">cv. SW786</strain>
    </source>
</reference>
<sequence>MSKEMEINLSKITLRPYKISDVDDFLMYGGNEKVTRFTRWNTFTSKQEVVSYINDYCIPHPYCRSICIDNRSIGFVIIMPRSSDDRCRADVGYALAAEYWGHGITTRAVKMAISEGLKEFPDVVRFQGLVELENKASQRVLDKAGFLKECVLRKYSFNKVSMDSTRLSLRPFKLSDVDDFLKWASDDRVTRYLRWDSITSGEEALTYLEKVAIPHPWRRSICLDDRSIGYVSIRPESRDDRCRAHISYAVGTDYWGQGIVTTALKIAVSKVFKEFPDLVRIEAMVEVENKGSQKVLEKLQAQDIREINKMEIKLRPYQLSDVDDFMEWACDDQVVRTSRLRYYTSREDALHYLKEVAIPHPWYRAICLEDRPIGFICVKPGSDYQICRGQISYALGSKYWNKGITTVAVKLVISSVFEEFPDMERLEGFVNVEIKASQRVLEKAGLQKEGVLRKYVIVHGKTIDVIMYSCLKTDQTN</sequence>
<dbReference type="PANTHER" id="PTHR46067:SF24">
    <property type="entry name" value="ACYL-COA N-ACYLTRANSFERASES (NAT) SUPERFAMILY PROTEIN"/>
    <property type="match status" value="1"/>
</dbReference>
<dbReference type="InterPro" id="IPR016181">
    <property type="entry name" value="Acyl_CoA_acyltransferase"/>
</dbReference>
<dbReference type="SUPFAM" id="SSF55729">
    <property type="entry name" value="Acyl-CoA N-acyltransferases (Nat)"/>
    <property type="match status" value="3"/>
</dbReference>
<feature type="domain" description="N-acetyltransferase" evidence="1">
    <location>
        <begin position="167"/>
        <end position="315"/>
    </location>
</feature>
<dbReference type="InterPro" id="IPR000182">
    <property type="entry name" value="GNAT_dom"/>
</dbReference>
<dbReference type="PANTHER" id="PTHR46067">
    <property type="entry name" value="ACYL-COA N-ACYLTRANSFERASES (NAT) SUPERFAMILY PROTEIN"/>
    <property type="match status" value="1"/>
</dbReference>
<dbReference type="EnsemblPlants" id="QL06p001948:mrna">
    <property type="protein sequence ID" value="QL06p001948:mrna"/>
    <property type="gene ID" value="QL06p001948"/>
</dbReference>
<dbReference type="InParanoid" id="A0A7N2LTV9"/>
<dbReference type="Gene3D" id="3.40.630.30">
    <property type="match status" value="3"/>
</dbReference>
<evidence type="ECO:0000313" key="3">
    <source>
        <dbReference type="Proteomes" id="UP000594261"/>
    </source>
</evidence>
<evidence type="ECO:0000313" key="2">
    <source>
        <dbReference type="EnsemblPlants" id="QL06p001948:mrna"/>
    </source>
</evidence>
<dbReference type="AlphaFoldDB" id="A0A7N2LTV9"/>
<reference evidence="2" key="2">
    <citation type="submission" date="2021-01" db="UniProtKB">
        <authorList>
            <consortium name="EnsemblPlants"/>
        </authorList>
    </citation>
    <scope>IDENTIFICATION</scope>
</reference>